<evidence type="ECO:0000313" key="4">
    <source>
        <dbReference type="Proteomes" id="UP001172737"/>
    </source>
</evidence>
<evidence type="ECO:0000256" key="1">
    <source>
        <dbReference type="SAM" id="MobiDB-lite"/>
    </source>
</evidence>
<organism evidence="3 4">
    <name type="scientific">Demequina lignilytica</name>
    <dbReference type="NCBI Taxonomy" id="3051663"/>
    <lineage>
        <taxon>Bacteria</taxon>
        <taxon>Bacillati</taxon>
        <taxon>Actinomycetota</taxon>
        <taxon>Actinomycetes</taxon>
        <taxon>Micrococcales</taxon>
        <taxon>Demequinaceae</taxon>
        <taxon>Demequina</taxon>
    </lineage>
</organism>
<dbReference type="Proteomes" id="UP001172737">
    <property type="component" value="Unassembled WGS sequence"/>
</dbReference>
<protein>
    <submittedName>
        <fullName evidence="3">Uncharacterized protein</fullName>
    </submittedName>
</protein>
<comment type="caution">
    <text evidence="3">The sequence shown here is derived from an EMBL/GenBank/DDBJ whole genome shotgun (WGS) entry which is preliminary data.</text>
</comment>
<feature type="chain" id="PRO_5043566506" evidence="2">
    <location>
        <begin position="31"/>
        <end position="139"/>
    </location>
</feature>
<name>A0AAW7MA24_9MICO</name>
<keyword evidence="4" id="KW-1185">Reference proteome</keyword>
<reference evidence="3" key="1">
    <citation type="submission" date="2023-06" db="EMBL/GenBank/DDBJ databases">
        <title>Sysu t00039.</title>
        <authorList>
            <person name="Gao L."/>
            <person name="Fang B.-Z."/>
            <person name="Li W.-J."/>
        </authorList>
    </citation>
    <scope>NUCLEOTIDE SEQUENCE</scope>
    <source>
        <strain evidence="3">SYSU T00039</strain>
    </source>
</reference>
<feature type="compositionally biased region" description="Basic and acidic residues" evidence="1">
    <location>
        <begin position="75"/>
        <end position="84"/>
    </location>
</feature>
<dbReference type="AlphaFoldDB" id="A0AAW7MA24"/>
<evidence type="ECO:0000256" key="2">
    <source>
        <dbReference type="SAM" id="SignalP"/>
    </source>
</evidence>
<dbReference type="RefSeq" id="WP_301119542.1">
    <property type="nucleotide sequence ID" value="NZ_JAUHPX010000005.1"/>
</dbReference>
<keyword evidence="2" id="KW-0732">Signal</keyword>
<evidence type="ECO:0000313" key="3">
    <source>
        <dbReference type="EMBL" id="MDN4488467.1"/>
    </source>
</evidence>
<feature type="region of interest" description="Disordered" evidence="1">
    <location>
        <begin position="30"/>
        <end position="139"/>
    </location>
</feature>
<accession>A0AAW7MA24</accession>
<dbReference type="EMBL" id="JAUHPX010000005">
    <property type="protein sequence ID" value="MDN4488467.1"/>
    <property type="molecule type" value="Genomic_DNA"/>
</dbReference>
<proteinExistence type="predicted"/>
<feature type="compositionally biased region" description="Low complexity" evidence="1">
    <location>
        <begin position="30"/>
        <end position="60"/>
    </location>
</feature>
<sequence>MNSTVLRLGVVTGAAALLLLGVGVAATAVARSADPADPDTVATAEDGTLLQDDAAIPDDAGPGGTEQLGEVPSDGFDRDGDGGRGGHRAGPPSGDALAVPPEEQRWREEGEGSDSVPDGGAAGGEASEDDSADTPTLID</sequence>
<gene>
    <name evidence="3" type="ORF">QQX10_09825</name>
</gene>
<feature type="signal peptide" evidence="2">
    <location>
        <begin position="1"/>
        <end position="30"/>
    </location>
</feature>